<evidence type="ECO:0000313" key="1">
    <source>
        <dbReference type="EMBL" id="KKL78816.1"/>
    </source>
</evidence>
<feature type="non-terminal residue" evidence="1">
    <location>
        <position position="55"/>
    </location>
</feature>
<gene>
    <name evidence="1" type="ORF">LCGC14_2021010</name>
</gene>
<reference evidence="1" key="1">
    <citation type="journal article" date="2015" name="Nature">
        <title>Complex archaea that bridge the gap between prokaryotes and eukaryotes.</title>
        <authorList>
            <person name="Spang A."/>
            <person name="Saw J.H."/>
            <person name="Jorgensen S.L."/>
            <person name="Zaremba-Niedzwiedzka K."/>
            <person name="Martijn J."/>
            <person name="Lind A.E."/>
            <person name="van Eijk R."/>
            <person name="Schleper C."/>
            <person name="Guy L."/>
            <person name="Ettema T.J."/>
        </authorList>
    </citation>
    <scope>NUCLEOTIDE SEQUENCE</scope>
</reference>
<proteinExistence type="predicted"/>
<comment type="caution">
    <text evidence="1">The sequence shown here is derived from an EMBL/GenBank/DDBJ whole genome shotgun (WGS) entry which is preliminary data.</text>
</comment>
<dbReference type="EMBL" id="LAZR01023343">
    <property type="protein sequence ID" value="KKL78816.1"/>
    <property type="molecule type" value="Genomic_DNA"/>
</dbReference>
<name>A0A0F9FK27_9ZZZZ</name>
<dbReference type="AlphaFoldDB" id="A0A0F9FK27"/>
<accession>A0A0F9FK27</accession>
<organism evidence="1">
    <name type="scientific">marine sediment metagenome</name>
    <dbReference type="NCBI Taxonomy" id="412755"/>
    <lineage>
        <taxon>unclassified sequences</taxon>
        <taxon>metagenomes</taxon>
        <taxon>ecological metagenomes</taxon>
    </lineage>
</organism>
<protein>
    <submittedName>
        <fullName evidence="1">Uncharacterized protein</fullName>
    </submittedName>
</protein>
<sequence length="55" mass="6326">MEKLMLIRHVYFQKKPIGTVVALDKDKIGWSQCCPLDHFNKKRGINITKGRAIKG</sequence>